<dbReference type="Pfam" id="PF03364">
    <property type="entry name" value="Polyketide_cyc"/>
    <property type="match status" value="1"/>
</dbReference>
<comment type="similarity">
    <text evidence="1">Belongs to the ribosome association toxin RatA family.</text>
</comment>
<gene>
    <name evidence="4" type="ORF">EHS89_12855</name>
</gene>
<evidence type="ECO:0000256" key="1">
    <source>
        <dbReference type="ARBA" id="ARBA00008918"/>
    </source>
</evidence>
<dbReference type="CDD" id="cd07813">
    <property type="entry name" value="COQ10p_like"/>
    <property type="match status" value="1"/>
</dbReference>
<dbReference type="Proteomes" id="UP000267535">
    <property type="component" value="Unassembled WGS sequence"/>
</dbReference>
<comment type="caution">
    <text evidence="4">The sequence shown here is derived from an EMBL/GenBank/DDBJ whole genome shotgun (WGS) entry which is preliminary data.</text>
</comment>
<dbReference type="AlphaFoldDB" id="A0A3P1SMQ5"/>
<proteinExistence type="inferred from homology"/>
<dbReference type="OrthoDB" id="9804759at2"/>
<dbReference type="GO" id="GO:0048039">
    <property type="term" value="F:ubiquinone binding"/>
    <property type="evidence" value="ECO:0007669"/>
    <property type="project" value="InterPro"/>
</dbReference>
<dbReference type="SUPFAM" id="SSF55961">
    <property type="entry name" value="Bet v1-like"/>
    <property type="match status" value="1"/>
</dbReference>
<evidence type="ECO:0000256" key="2">
    <source>
        <dbReference type="ARBA" id="ARBA00022649"/>
    </source>
</evidence>
<dbReference type="InterPro" id="IPR044996">
    <property type="entry name" value="COQ10-like"/>
</dbReference>
<dbReference type="InterPro" id="IPR005031">
    <property type="entry name" value="COQ10_START"/>
</dbReference>
<protein>
    <submittedName>
        <fullName evidence="4">Type II toxin-antitoxin system RatA family toxin</fullName>
    </submittedName>
</protein>
<dbReference type="EMBL" id="RQXV01000007">
    <property type="protein sequence ID" value="RRC98503.1"/>
    <property type="molecule type" value="Genomic_DNA"/>
</dbReference>
<evidence type="ECO:0000259" key="3">
    <source>
        <dbReference type="Pfam" id="PF03364"/>
    </source>
</evidence>
<feature type="domain" description="Coenzyme Q-binding protein COQ10 START" evidence="3">
    <location>
        <begin position="12"/>
        <end position="134"/>
    </location>
</feature>
<dbReference type="RefSeq" id="WP_124926564.1">
    <property type="nucleotide sequence ID" value="NZ_BMOH01000002.1"/>
</dbReference>
<accession>A0A3P1SMQ5</accession>
<dbReference type="InterPro" id="IPR023393">
    <property type="entry name" value="START-like_dom_sf"/>
</dbReference>
<evidence type="ECO:0000313" key="4">
    <source>
        <dbReference type="EMBL" id="RRC98503.1"/>
    </source>
</evidence>
<organism evidence="4 5">
    <name type="scientific">Amphritea balenae</name>
    <dbReference type="NCBI Taxonomy" id="452629"/>
    <lineage>
        <taxon>Bacteria</taxon>
        <taxon>Pseudomonadati</taxon>
        <taxon>Pseudomonadota</taxon>
        <taxon>Gammaproteobacteria</taxon>
        <taxon>Oceanospirillales</taxon>
        <taxon>Oceanospirillaceae</taxon>
        <taxon>Amphritea</taxon>
    </lineage>
</organism>
<keyword evidence="2" id="KW-1277">Toxin-antitoxin system</keyword>
<keyword evidence="5" id="KW-1185">Reference proteome</keyword>
<sequence>MAQVDRSALVLHTAEQMFNLVNDVENYPQFLPWCSGSTVLESTDEIMQASLYVAKAGLKYSFTTRNALQRPERIHMELVEGPFSSLSGVWTFKPLSDEACKVSLSLQFDFSGKLASMAMSKVFNQMAATMVDAFVSRADQVYGS</sequence>
<reference evidence="4 5" key="1">
    <citation type="submission" date="2018-11" db="EMBL/GenBank/DDBJ databases">
        <title>The draft genome sequence of Amphritea balenae JAMM 1525T.</title>
        <authorList>
            <person name="Fang Z."/>
            <person name="Zhang Y."/>
            <person name="Han X."/>
        </authorList>
    </citation>
    <scope>NUCLEOTIDE SEQUENCE [LARGE SCALE GENOMIC DNA]</scope>
    <source>
        <strain evidence="4 5">JAMM 1525</strain>
    </source>
</reference>
<dbReference type="PANTHER" id="PTHR12901:SF10">
    <property type="entry name" value="COENZYME Q-BINDING PROTEIN COQ10, MITOCHONDRIAL"/>
    <property type="match status" value="1"/>
</dbReference>
<dbReference type="GO" id="GO:0045333">
    <property type="term" value="P:cellular respiration"/>
    <property type="evidence" value="ECO:0007669"/>
    <property type="project" value="InterPro"/>
</dbReference>
<dbReference type="PANTHER" id="PTHR12901">
    <property type="entry name" value="SPERM PROTEIN HOMOLOG"/>
    <property type="match status" value="1"/>
</dbReference>
<evidence type="ECO:0000313" key="5">
    <source>
        <dbReference type="Proteomes" id="UP000267535"/>
    </source>
</evidence>
<name>A0A3P1SMQ5_9GAMM</name>
<dbReference type="Gene3D" id="3.30.530.20">
    <property type="match status" value="1"/>
</dbReference>